<dbReference type="SUPFAM" id="SSF81383">
    <property type="entry name" value="F-box domain"/>
    <property type="match status" value="1"/>
</dbReference>
<dbReference type="NCBIfam" id="TIGR01640">
    <property type="entry name" value="F_box_assoc_1"/>
    <property type="match status" value="1"/>
</dbReference>
<name>A0A8J8XAB4_MAIZE</name>
<feature type="region of interest" description="Disordered" evidence="1">
    <location>
        <begin position="377"/>
        <end position="396"/>
    </location>
</feature>
<evidence type="ECO:0000259" key="2">
    <source>
        <dbReference type="PROSITE" id="PS50181"/>
    </source>
</evidence>
<dbReference type="CDD" id="cd22157">
    <property type="entry name" value="F-box_AtFBW1-like"/>
    <property type="match status" value="1"/>
</dbReference>
<comment type="caution">
    <text evidence="3">The sequence shown here is derived from an EMBL/GenBank/DDBJ whole genome shotgun (WGS) entry which is preliminary data.</text>
</comment>
<dbReference type="Gene3D" id="1.20.1280.50">
    <property type="match status" value="1"/>
</dbReference>
<dbReference type="OrthoDB" id="637689at2759"/>
<dbReference type="InterPro" id="IPR050796">
    <property type="entry name" value="SCF_F-box_component"/>
</dbReference>
<dbReference type="Pfam" id="PF00646">
    <property type="entry name" value="F-box"/>
    <property type="match status" value="1"/>
</dbReference>
<dbReference type="InterPro" id="IPR006527">
    <property type="entry name" value="F-box-assoc_dom_typ1"/>
</dbReference>
<proteinExistence type="predicted"/>
<dbReference type="InterPro" id="IPR036047">
    <property type="entry name" value="F-box-like_dom_sf"/>
</dbReference>
<dbReference type="KEGG" id="zma:100273804"/>
<dbReference type="EMBL" id="NCVQ01000010">
    <property type="protein sequence ID" value="PWZ06827.1"/>
    <property type="molecule type" value="Genomic_DNA"/>
</dbReference>
<dbReference type="HOGENOM" id="CLU_032609_0_1_1"/>
<dbReference type="PROSITE" id="PS50181">
    <property type="entry name" value="FBOX"/>
    <property type="match status" value="1"/>
</dbReference>
<dbReference type="Pfam" id="PF07734">
    <property type="entry name" value="FBA_1"/>
    <property type="match status" value="1"/>
</dbReference>
<dbReference type="OMA" id="NADGHED"/>
<protein>
    <submittedName>
        <fullName evidence="3">Putative F-box protein</fullName>
    </submittedName>
</protein>
<dbReference type="AlphaFoldDB" id="A0A8J8XAB4"/>
<dbReference type="InterPro" id="IPR001810">
    <property type="entry name" value="F-box_dom"/>
</dbReference>
<reference evidence="3" key="1">
    <citation type="journal article" date="2018" name="Nat. Genet.">
        <title>Extensive intraspecific gene order and gene structural variations between Mo17 and other maize genomes.</title>
        <authorList>
            <person name="Sun S."/>
            <person name="Zhou Y."/>
            <person name="Chen J."/>
            <person name="Shi J."/>
            <person name="Zhao H."/>
            <person name="Zhao H."/>
            <person name="Song W."/>
            <person name="Zhang M."/>
            <person name="Cui Y."/>
            <person name="Dong X."/>
            <person name="Liu H."/>
            <person name="Ma X."/>
            <person name="Jiao Y."/>
            <person name="Wang B."/>
            <person name="Wei X."/>
            <person name="Stein J.C."/>
            <person name="Glaubitz J.C."/>
            <person name="Lu F."/>
            <person name="Yu G."/>
            <person name="Liang C."/>
            <person name="Fengler K."/>
            <person name="Li B."/>
            <person name="Rafalski A."/>
            <person name="Schnable P.S."/>
            <person name="Ware D.H."/>
            <person name="Buckler E.S."/>
            <person name="Lai J."/>
        </authorList>
    </citation>
    <scope>NUCLEOTIDE SEQUENCE [LARGE SCALE GENOMIC DNA]</scope>
    <source>
        <tissue evidence="3">Seedling</tissue>
    </source>
</reference>
<feature type="domain" description="F-box" evidence="2">
    <location>
        <begin position="18"/>
        <end position="64"/>
    </location>
</feature>
<organism evidence="3">
    <name type="scientific">Zea mays</name>
    <name type="common">Maize</name>
    <dbReference type="NCBI Taxonomy" id="4577"/>
    <lineage>
        <taxon>Eukaryota</taxon>
        <taxon>Viridiplantae</taxon>
        <taxon>Streptophyta</taxon>
        <taxon>Embryophyta</taxon>
        <taxon>Tracheophyta</taxon>
        <taxon>Spermatophyta</taxon>
        <taxon>Magnoliopsida</taxon>
        <taxon>Liliopsida</taxon>
        <taxon>Poales</taxon>
        <taxon>Poaceae</taxon>
        <taxon>PACMAD clade</taxon>
        <taxon>Panicoideae</taxon>
        <taxon>Andropogonodae</taxon>
        <taxon>Andropogoneae</taxon>
        <taxon>Tripsacinae</taxon>
        <taxon>Zea</taxon>
    </lineage>
</organism>
<sequence>MESTAGPRKRQKAASASGSVAPYLPQELVRNILLRLPSRSVLRFRAVCKDWLRIVSDREFAADHNRHQPAMPLVSFLRSAAGSKRGQTDCCVDAFDLSADSFRSVVRFADKGTRCSSFDIHGSCDGLLLLSFDARFYVCNPATHQWTRLPAPLRASWLAGFYRHEPTGEYRALFYRGQWPGTDYYIMVADSRKGRGIGLPSEKYGYKFRRQPYSLPVLLRGHLHWMAAIEGYDYEMLAFNTTTEKFTVMCPPVVRWHMSLAEVGNELALLSCGHQVPMLELWILKDYENKSWVCTHWIRLPELKMSTFAFDDFSRMIFVSEKGVLIATPEQKLLRYDLNGTLLESFPCNNGSHLKITPYTFKESLVRHAFFETPDCNADGHEDEDEPEPPPFFLGL</sequence>
<evidence type="ECO:0000313" key="3">
    <source>
        <dbReference type="EMBL" id="PWZ06827.1"/>
    </source>
</evidence>
<dbReference type="PANTHER" id="PTHR31672:SF2">
    <property type="entry name" value="F-BOX DOMAIN-CONTAINING PROTEIN"/>
    <property type="match status" value="1"/>
</dbReference>
<accession>A0A8J8XAB4</accession>
<evidence type="ECO:0000256" key="1">
    <source>
        <dbReference type="SAM" id="MobiDB-lite"/>
    </source>
</evidence>
<dbReference type="InterPro" id="IPR017451">
    <property type="entry name" value="F-box-assoc_interact_dom"/>
</dbReference>
<dbReference type="Proteomes" id="UP000251960">
    <property type="component" value="Chromosome 9"/>
</dbReference>
<gene>
    <name evidence="3" type="primary">At3g49980</name>
    <name evidence="3" type="ORF">Zm00014a_019000</name>
</gene>
<dbReference type="PANTHER" id="PTHR31672">
    <property type="entry name" value="BNACNNG10540D PROTEIN"/>
    <property type="match status" value="1"/>
</dbReference>
<dbReference type="SMART" id="SM00256">
    <property type="entry name" value="FBOX"/>
    <property type="match status" value="1"/>
</dbReference>